<accession>A0A060QIR5</accession>
<evidence type="ECO:0000256" key="2">
    <source>
        <dbReference type="ARBA" id="ARBA00005709"/>
    </source>
</evidence>
<keyword evidence="3" id="KW-0975">Bacterial flagellum</keyword>
<organism evidence="5 6">
    <name type="scientific">Asaia bogorensis</name>
    <dbReference type="NCBI Taxonomy" id="91915"/>
    <lineage>
        <taxon>Bacteria</taxon>
        <taxon>Pseudomonadati</taxon>
        <taxon>Pseudomonadota</taxon>
        <taxon>Alphaproteobacteria</taxon>
        <taxon>Acetobacterales</taxon>
        <taxon>Acetobacteraceae</taxon>
        <taxon>Asaia</taxon>
    </lineage>
</organism>
<keyword evidence="5" id="KW-0966">Cell projection</keyword>
<dbReference type="AlphaFoldDB" id="A0A060QIR5"/>
<keyword evidence="5" id="KW-0969">Cilium</keyword>
<dbReference type="GO" id="GO:0009288">
    <property type="term" value="C:bacterial-type flagellum"/>
    <property type="evidence" value="ECO:0007669"/>
    <property type="project" value="UniProtKB-SubCell"/>
</dbReference>
<dbReference type="GO" id="GO:0005198">
    <property type="term" value="F:structural molecule activity"/>
    <property type="evidence" value="ECO:0007669"/>
    <property type="project" value="InterPro"/>
</dbReference>
<reference evidence="5 6" key="2">
    <citation type="journal article" date="2014" name="PLoS ONE">
        <title>Evolution of mitochondria reconstructed from the energy metabolism of living bacteria.</title>
        <authorList>
            <person name="Degli Esposti M."/>
            <person name="Chouaia B."/>
            <person name="Comandatore F."/>
            <person name="Crotti E."/>
            <person name="Sassera D."/>
            <person name="Lievens P.M."/>
            <person name="Daffonchio D."/>
            <person name="Bandi C."/>
        </authorList>
    </citation>
    <scope>NUCLEOTIDE SEQUENCE [LARGE SCALE GENOMIC DNA]</scope>
    <source>
        <strain evidence="5 6">SF2.1</strain>
    </source>
</reference>
<comment type="caution">
    <text evidence="5">The sequence shown here is derived from an EMBL/GenBank/DDBJ whole genome shotgun (WGS) entry which is preliminary data.</text>
</comment>
<dbReference type="Pfam" id="PF00700">
    <property type="entry name" value="Flagellin_C"/>
    <property type="match status" value="1"/>
</dbReference>
<dbReference type="NCBIfam" id="NF006489">
    <property type="entry name" value="PRK08913.1"/>
    <property type="match status" value="1"/>
</dbReference>
<sequence length="361" mass="36334">MSNAVGQYGGSALSLILEASVKTLTAQQETATWQSSTGIIGSTYADLGASRSAALSLTPKITQVQAWQSNITNAQNTLSVTATGLNQLVSMAQTLSTSLLGISGTATSSQVAAAASSAMSALGDLKTVLNTSDGANYVFAGTDSNTAPIKGSASLSSSSLAQQIAASVQSLNASNAGSVLASATSLAGSTDQAVSVFSATLSVSPAQAADNQRSVMSGTNTTTSFGIVATQSSMTSSSSNTSTGSPIRDLMRDLMAVSAMNGMSSNTPGFSDLAKQIYTSLGTTISQLTEEEGAVGATQNSLTSQSTMLTGLSTMLETQLGDSRNADMATVATNAANIKTSLSASYILISNMKGMTLADYL</sequence>
<feature type="domain" description="Flagellin C-terminal" evidence="4">
    <location>
        <begin position="281"/>
        <end position="361"/>
    </location>
</feature>
<protein>
    <submittedName>
        <fullName evidence="5">Flagellar hook-associated protein</fullName>
    </submittedName>
</protein>
<comment type="subcellular location">
    <subcellularLocation>
        <location evidence="1">Bacterial flagellum</location>
    </subcellularLocation>
</comment>
<dbReference type="InterPro" id="IPR046358">
    <property type="entry name" value="Flagellin_C"/>
</dbReference>
<dbReference type="Gene3D" id="1.20.1330.10">
    <property type="entry name" value="f41 fragment of flagellin, N-terminal domain"/>
    <property type="match status" value="1"/>
</dbReference>
<proteinExistence type="inferred from homology"/>
<dbReference type="EMBL" id="CBLX010000026">
    <property type="protein sequence ID" value="CDG41064.1"/>
    <property type="molecule type" value="Genomic_DNA"/>
</dbReference>
<keyword evidence="5" id="KW-0282">Flagellum</keyword>
<dbReference type="InterPro" id="IPR001492">
    <property type="entry name" value="Flagellin"/>
</dbReference>
<dbReference type="SUPFAM" id="SSF64518">
    <property type="entry name" value="Phase 1 flagellin"/>
    <property type="match status" value="1"/>
</dbReference>
<dbReference type="PANTHER" id="PTHR42792:SF1">
    <property type="entry name" value="FLAGELLAR HOOK-ASSOCIATED PROTEIN 3"/>
    <property type="match status" value="1"/>
</dbReference>
<dbReference type="PROSITE" id="PS00430">
    <property type="entry name" value="TONB_DEPENDENT_REC_1"/>
    <property type="match status" value="1"/>
</dbReference>
<dbReference type="eggNOG" id="COG1344">
    <property type="taxonomic scope" value="Bacteria"/>
</dbReference>
<evidence type="ECO:0000256" key="3">
    <source>
        <dbReference type="ARBA" id="ARBA00023143"/>
    </source>
</evidence>
<gene>
    <name evidence="5" type="ORF">ASAP_3019</name>
</gene>
<dbReference type="InterPro" id="IPR010916">
    <property type="entry name" value="TonB_box_CS"/>
</dbReference>
<comment type="similarity">
    <text evidence="2">Belongs to the bacterial flagellin family.</text>
</comment>
<dbReference type="RefSeq" id="WP_023980025.1">
    <property type="nucleotide sequence ID" value="NZ_CBLX010000026.1"/>
</dbReference>
<reference evidence="5 6" key="1">
    <citation type="journal article" date="2014" name="Genome Biol. Evol.">
        <title>Acetic acid bacteria genomes reveal functional traits for adaptation to life in insect guts.</title>
        <authorList>
            <person name="Chouaia B."/>
            <person name="Gaiarsa S."/>
            <person name="Crotti E."/>
            <person name="Comandatore F."/>
            <person name="Degli Esposti M."/>
            <person name="Ricci I."/>
            <person name="Alma A."/>
            <person name="Favia G."/>
            <person name="Bandi C."/>
            <person name="Daffonchio D."/>
        </authorList>
    </citation>
    <scope>NUCLEOTIDE SEQUENCE [LARGE SCALE GENOMIC DNA]</scope>
    <source>
        <strain evidence="5 6">SF2.1</strain>
    </source>
</reference>
<evidence type="ECO:0000313" key="6">
    <source>
        <dbReference type="Proteomes" id="UP000027583"/>
    </source>
</evidence>
<evidence type="ECO:0000259" key="4">
    <source>
        <dbReference type="Pfam" id="PF00700"/>
    </source>
</evidence>
<name>A0A060QIR5_9PROT</name>
<dbReference type="Proteomes" id="UP000027583">
    <property type="component" value="Unassembled WGS sequence"/>
</dbReference>
<dbReference type="PANTHER" id="PTHR42792">
    <property type="entry name" value="FLAGELLIN"/>
    <property type="match status" value="1"/>
</dbReference>
<evidence type="ECO:0000256" key="1">
    <source>
        <dbReference type="ARBA" id="ARBA00004365"/>
    </source>
</evidence>
<evidence type="ECO:0000313" key="5">
    <source>
        <dbReference type="EMBL" id="CDG41064.1"/>
    </source>
</evidence>